<reference evidence="1 2" key="1">
    <citation type="submission" date="2014-04" db="EMBL/GenBank/DDBJ databases">
        <authorList>
            <consortium name="DOE Joint Genome Institute"/>
            <person name="Kuo A."/>
            <person name="Kohler A."/>
            <person name="Costa M.D."/>
            <person name="Nagy L.G."/>
            <person name="Floudas D."/>
            <person name="Copeland A."/>
            <person name="Barry K.W."/>
            <person name="Cichocki N."/>
            <person name="Veneault-Fourrey C."/>
            <person name="LaButti K."/>
            <person name="Lindquist E.A."/>
            <person name="Lipzen A."/>
            <person name="Lundell T."/>
            <person name="Morin E."/>
            <person name="Murat C."/>
            <person name="Sun H."/>
            <person name="Tunlid A."/>
            <person name="Henrissat B."/>
            <person name="Grigoriev I.V."/>
            <person name="Hibbett D.S."/>
            <person name="Martin F."/>
            <person name="Nordberg H.P."/>
            <person name="Cantor M.N."/>
            <person name="Hua S.X."/>
        </authorList>
    </citation>
    <scope>NUCLEOTIDE SEQUENCE [LARGE SCALE GENOMIC DNA]</scope>
    <source>
        <strain evidence="1 2">441</strain>
    </source>
</reference>
<dbReference type="Proteomes" id="UP000054018">
    <property type="component" value="Unassembled WGS sequence"/>
</dbReference>
<reference evidence="2" key="2">
    <citation type="submission" date="2015-01" db="EMBL/GenBank/DDBJ databases">
        <title>Evolutionary Origins and Diversification of the Mycorrhizal Mutualists.</title>
        <authorList>
            <consortium name="DOE Joint Genome Institute"/>
            <consortium name="Mycorrhizal Genomics Consortium"/>
            <person name="Kohler A."/>
            <person name="Kuo A."/>
            <person name="Nagy L.G."/>
            <person name="Floudas D."/>
            <person name="Copeland A."/>
            <person name="Barry K.W."/>
            <person name="Cichocki N."/>
            <person name="Veneault-Fourrey C."/>
            <person name="LaButti K."/>
            <person name="Lindquist E.A."/>
            <person name="Lipzen A."/>
            <person name="Lundell T."/>
            <person name="Morin E."/>
            <person name="Murat C."/>
            <person name="Riley R."/>
            <person name="Ohm R."/>
            <person name="Sun H."/>
            <person name="Tunlid A."/>
            <person name="Henrissat B."/>
            <person name="Grigoriev I.V."/>
            <person name="Hibbett D.S."/>
            <person name="Martin F."/>
        </authorList>
    </citation>
    <scope>NUCLEOTIDE SEQUENCE [LARGE SCALE GENOMIC DNA]</scope>
    <source>
        <strain evidence="2">441</strain>
    </source>
</reference>
<dbReference type="OrthoDB" id="10254721at2759"/>
<dbReference type="HOGENOM" id="CLU_2574774_0_0_1"/>
<dbReference type="AlphaFoldDB" id="A0A0C9YGI3"/>
<name>A0A0C9YGI3_9AGAM</name>
<sequence>MAPNPRFVLRQWLLEEVTKYVEGDPATGKHVFGKKACSPFKPWGREGDIPDDELNEEEREERRYCGLRDRRMLGFQCSCSS</sequence>
<dbReference type="EMBL" id="KN833720">
    <property type="protein sequence ID" value="KIK24010.1"/>
    <property type="molecule type" value="Genomic_DNA"/>
</dbReference>
<evidence type="ECO:0008006" key="3">
    <source>
        <dbReference type="Google" id="ProtNLM"/>
    </source>
</evidence>
<accession>A0A0C9YGI3</accession>
<organism evidence="1 2">
    <name type="scientific">Pisolithus microcarpus 441</name>
    <dbReference type="NCBI Taxonomy" id="765257"/>
    <lineage>
        <taxon>Eukaryota</taxon>
        <taxon>Fungi</taxon>
        <taxon>Dikarya</taxon>
        <taxon>Basidiomycota</taxon>
        <taxon>Agaricomycotina</taxon>
        <taxon>Agaricomycetes</taxon>
        <taxon>Agaricomycetidae</taxon>
        <taxon>Boletales</taxon>
        <taxon>Sclerodermatineae</taxon>
        <taxon>Pisolithaceae</taxon>
        <taxon>Pisolithus</taxon>
    </lineage>
</organism>
<protein>
    <recommendedName>
        <fullName evidence="3">Selenoprotein O</fullName>
    </recommendedName>
</protein>
<gene>
    <name evidence="1" type="ORF">PISMIDRAFT_10450</name>
</gene>
<proteinExistence type="predicted"/>
<evidence type="ECO:0000313" key="2">
    <source>
        <dbReference type="Proteomes" id="UP000054018"/>
    </source>
</evidence>
<evidence type="ECO:0000313" key="1">
    <source>
        <dbReference type="EMBL" id="KIK24010.1"/>
    </source>
</evidence>
<keyword evidence="2" id="KW-1185">Reference proteome</keyword>